<reference evidence="2" key="1">
    <citation type="submission" date="2016-10" db="EMBL/GenBank/DDBJ databases">
        <authorList>
            <person name="Varghese N."/>
            <person name="Submissions S."/>
        </authorList>
    </citation>
    <scope>NUCLEOTIDE SEQUENCE [LARGE SCALE GENOMIC DNA]</scope>
    <source>
        <strain evidence="2">CGMCC 1.11101</strain>
    </source>
</reference>
<dbReference type="RefSeq" id="WP_177216711.1">
    <property type="nucleotide sequence ID" value="NZ_FOVM01000002.1"/>
</dbReference>
<accession>A0A1I4ZG47</accession>
<gene>
    <name evidence="1" type="ORF">SAMN05216219_0776</name>
</gene>
<proteinExistence type="predicted"/>
<dbReference type="AlphaFoldDB" id="A0A1I4ZG47"/>
<protein>
    <submittedName>
        <fullName evidence="1">Uncharacterized protein</fullName>
    </submittedName>
</protein>
<name>A0A1I4ZG47_9MICO</name>
<evidence type="ECO:0000313" key="2">
    <source>
        <dbReference type="Proteomes" id="UP000198867"/>
    </source>
</evidence>
<evidence type="ECO:0000313" key="1">
    <source>
        <dbReference type="EMBL" id="SFN49023.1"/>
    </source>
</evidence>
<dbReference type="EMBL" id="FOVM01000002">
    <property type="protein sequence ID" value="SFN49023.1"/>
    <property type="molecule type" value="Genomic_DNA"/>
</dbReference>
<keyword evidence="2" id="KW-1185">Reference proteome</keyword>
<dbReference type="Proteomes" id="UP000198867">
    <property type="component" value="Unassembled WGS sequence"/>
</dbReference>
<sequence>MNNLPKNIDELAVAATAEVDDEPTRLTVTRLAVAALIGAHARNAAGVHGRAMDRMER</sequence>
<organism evidence="1 2">
    <name type="scientific">Mycetocola miduiensis</name>
    <dbReference type="NCBI Taxonomy" id="995034"/>
    <lineage>
        <taxon>Bacteria</taxon>
        <taxon>Bacillati</taxon>
        <taxon>Actinomycetota</taxon>
        <taxon>Actinomycetes</taxon>
        <taxon>Micrococcales</taxon>
        <taxon>Microbacteriaceae</taxon>
        <taxon>Mycetocola</taxon>
    </lineage>
</organism>